<feature type="chain" id="PRO_5028296963" evidence="7">
    <location>
        <begin position="20"/>
        <end position="282"/>
    </location>
</feature>
<evidence type="ECO:0000256" key="4">
    <source>
        <dbReference type="ARBA" id="ARBA00023157"/>
    </source>
</evidence>
<dbReference type="RefSeq" id="XP_004641253.1">
    <property type="nucleotide sequence ID" value="XM_004641196.2"/>
</dbReference>
<dbReference type="InParanoid" id="A0A6P3F8M3"/>
<dbReference type="GeneID" id="101589075"/>
<dbReference type="InterPro" id="IPR035976">
    <property type="entry name" value="Sushi/SCR/CCP_sf"/>
</dbReference>
<evidence type="ECO:0000256" key="3">
    <source>
        <dbReference type="ARBA" id="ARBA00022737"/>
    </source>
</evidence>
<keyword evidence="1 6" id="KW-0768">Sushi</keyword>
<proteinExistence type="predicted"/>
<evidence type="ECO:0000256" key="1">
    <source>
        <dbReference type="ARBA" id="ARBA00022659"/>
    </source>
</evidence>
<accession>A0A6P3F8M3</accession>
<keyword evidence="4 6" id="KW-1015">Disulfide bond</keyword>
<keyword evidence="2 7" id="KW-0732">Signal</keyword>
<dbReference type="PANTHER" id="PTHR46393:SF7">
    <property type="entry name" value="COMPLEMENT C2"/>
    <property type="match status" value="1"/>
</dbReference>
<dbReference type="CDD" id="cd00033">
    <property type="entry name" value="CCP"/>
    <property type="match status" value="2"/>
</dbReference>
<dbReference type="Gene3D" id="2.10.70.10">
    <property type="entry name" value="Complement Module, domain 1"/>
    <property type="match status" value="2"/>
</dbReference>
<keyword evidence="5" id="KW-0325">Glycoprotein</keyword>
<reference evidence="10" key="1">
    <citation type="submission" date="2025-08" db="UniProtKB">
        <authorList>
            <consortium name="RefSeq"/>
        </authorList>
    </citation>
    <scope>IDENTIFICATION</scope>
</reference>
<dbReference type="Pfam" id="PF00084">
    <property type="entry name" value="Sushi"/>
    <property type="match status" value="2"/>
</dbReference>
<feature type="disulfide bond" evidence="6">
    <location>
        <begin position="107"/>
        <end position="134"/>
    </location>
</feature>
<dbReference type="AlphaFoldDB" id="A0A6P3F8M3"/>
<evidence type="ECO:0000259" key="8">
    <source>
        <dbReference type="PROSITE" id="PS50923"/>
    </source>
</evidence>
<evidence type="ECO:0000256" key="7">
    <source>
        <dbReference type="SAM" id="SignalP"/>
    </source>
</evidence>
<name>A0A6P3F8M3_OCTDE</name>
<dbReference type="OrthoDB" id="6480633at2759"/>
<evidence type="ECO:0000256" key="5">
    <source>
        <dbReference type="ARBA" id="ARBA00023180"/>
    </source>
</evidence>
<dbReference type="PROSITE" id="PS50923">
    <property type="entry name" value="SUSHI"/>
    <property type="match status" value="2"/>
</dbReference>
<protein>
    <submittedName>
        <fullName evidence="10">C4b-binding protein beta chain</fullName>
    </submittedName>
</protein>
<dbReference type="InterPro" id="IPR000436">
    <property type="entry name" value="Sushi_SCR_CCP_dom"/>
</dbReference>
<dbReference type="PANTHER" id="PTHR46393">
    <property type="entry name" value="SUSHI DOMAIN-CONTAINING PROTEIN"/>
    <property type="match status" value="1"/>
</dbReference>
<keyword evidence="9" id="KW-1185">Reference proteome</keyword>
<evidence type="ECO:0000256" key="2">
    <source>
        <dbReference type="ARBA" id="ARBA00022729"/>
    </source>
</evidence>
<evidence type="ECO:0000313" key="10">
    <source>
        <dbReference type="RefSeq" id="XP_004641253.1"/>
    </source>
</evidence>
<dbReference type="SUPFAM" id="SSF57535">
    <property type="entry name" value="Complement control module/SCR domain"/>
    <property type="match status" value="2"/>
</dbReference>
<sequence length="282" mass="31546">MFCQIMCCLVSVWLTSASAAQDHPEIPSVKNSISIAEKEGEQILGTYTCIKNYHRKGKKFFVSDAIEEWNVSPAECHLGHCPDPVLENGWFNSSGPVNISDIIVFTCNDPYILEGSSWSQCLEDHSWAPPFPTCKSRDCGPPEKPAHGYFKGTNFTSGSIITFYCEKRYRLVGTQERQCLDRAWSGAPPACELIPGAPAAVPRTGVEKAFLAFQESKDLCSATENFMKRVKENGLTMEEIKYSLEIKRAELMEKKNNNKKTWPNVITEQNGDKNALISKISF</sequence>
<feature type="signal peptide" evidence="7">
    <location>
        <begin position="1"/>
        <end position="19"/>
    </location>
</feature>
<keyword evidence="3" id="KW-0677">Repeat</keyword>
<organism evidence="9 10">
    <name type="scientific">Octodon degus</name>
    <name type="common">Degu</name>
    <name type="synonym">Sciurus degus</name>
    <dbReference type="NCBI Taxonomy" id="10160"/>
    <lineage>
        <taxon>Eukaryota</taxon>
        <taxon>Metazoa</taxon>
        <taxon>Chordata</taxon>
        <taxon>Craniata</taxon>
        <taxon>Vertebrata</taxon>
        <taxon>Euteleostomi</taxon>
        <taxon>Mammalia</taxon>
        <taxon>Eutheria</taxon>
        <taxon>Euarchontoglires</taxon>
        <taxon>Glires</taxon>
        <taxon>Rodentia</taxon>
        <taxon>Hystricomorpha</taxon>
        <taxon>Octodontidae</taxon>
        <taxon>Octodon</taxon>
    </lineage>
</organism>
<evidence type="ECO:0000313" key="9">
    <source>
        <dbReference type="Proteomes" id="UP000515203"/>
    </source>
</evidence>
<comment type="caution">
    <text evidence="6">Lacks conserved residue(s) required for the propagation of feature annotation.</text>
</comment>
<dbReference type="Proteomes" id="UP000515203">
    <property type="component" value="Unplaced"/>
</dbReference>
<dbReference type="SMART" id="SM00032">
    <property type="entry name" value="CCP"/>
    <property type="match status" value="2"/>
</dbReference>
<dbReference type="CTD" id="725"/>
<feature type="domain" description="Sushi" evidence="8">
    <location>
        <begin position="137"/>
        <end position="193"/>
    </location>
</feature>
<feature type="domain" description="Sushi" evidence="8">
    <location>
        <begin position="79"/>
        <end position="136"/>
    </location>
</feature>
<gene>
    <name evidence="10" type="primary">C4bpb</name>
</gene>
<evidence type="ECO:0000256" key="6">
    <source>
        <dbReference type="PROSITE-ProRule" id="PRU00302"/>
    </source>
</evidence>